<evidence type="ECO:0000256" key="6">
    <source>
        <dbReference type="ARBA" id="ARBA00023136"/>
    </source>
</evidence>
<evidence type="ECO:0000259" key="9">
    <source>
        <dbReference type="PROSITE" id="PS50850"/>
    </source>
</evidence>
<protein>
    <submittedName>
        <fullName evidence="11">MFS domain-containing protein</fullName>
    </submittedName>
</protein>
<dbReference type="CDD" id="cd17318">
    <property type="entry name" value="MFS_SLC17"/>
    <property type="match status" value="1"/>
</dbReference>
<evidence type="ECO:0000256" key="8">
    <source>
        <dbReference type="SAM" id="Phobius"/>
    </source>
</evidence>
<dbReference type="GO" id="GO:0016020">
    <property type="term" value="C:membrane"/>
    <property type="evidence" value="ECO:0007669"/>
    <property type="project" value="UniProtKB-SubCell"/>
</dbReference>
<dbReference type="Proteomes" id="UP000050794">
    <property type="component" value="Unassembled WGS sequence"/>
</dbReference>
<evidence type="ECO:0000256" key="3">
    <source>
        <dbReference type="ARBA" id="ARBA00022692"/>
    </source>
</evidence>
<dbReference type="FunFam" id="1.20.1250.20:FF:000003">
    <property type="entry name" value="Solute carrier family 17 member 3"/>
    <property type="match status" value="1"/>
</dbReference>
<evidence type="ECO:0000256" key="7">
    <source>
        <dbReference type="SAM" id="MobiDB-lite"/>
    </source>
</evidence>
<dbReference type="PANTHER" id="PTHR11662">
    <property type="entry name" value="SOLUTE CARRIER FAMILY 17"/>
    <property type="match status" value="1"/>
</dbReference>
<name>A0A183VDN9_TOXCA</name>
<feature type="domain" description="Major facilitator superfamily (MFS) profile" evidence="9">
    <location>
        <begin position="1"/>
        <end position="397"/>
    </location>
</feature>
<dbReference type="FunFam" id="1.20.1250.20:FF:000423">
    <property type="entry name" value="Putative inorganic phosphate cotransporter-like Protein"/>
    <property type="match status" value="1"/>
</dbReference>
<feature type="transmembrane region" description="Helical" evidence="8">
    <location>
        <begin position="373"/>
        <end position="393"/>
    </location>
</feature>
<reference evidence="11" key="1">
    <citation type="submission" date="2016-06" db="UniProtKB">
        <authorList>
            <consortium name="WormBaseParasite"/>
        </authorList>
    </citation>
    <scope>IDENTIFICATION</scope>
</reference>
<evidence type="ECO:0000256" key="1">
    <source>
        <dbReference type="ARBA" id="ARBA00004141"/>
    </source>
</evidence>
<accession>A0A183VDN9</accession>
<feature type="transmembrane region" description="Helical" evidence="8">
    <location>
        <begin position="68"/>
        <end position="92"/>
    </location>
</feature>
<dbReference type="Gene3D" id="1.20.1250.20">
    <property type="entry name" value="MFS general substrate transporter like domains"/>
    <property type="match status" value="2"/>
</dbReference>
<feature type="transmembrane region" description="Helical" evidence="8">
    <location>
        <begin position="280"/>
        <end position="299"/>
    </location>
</feature>
<keyword evidence="6 8" id="KW-0472">Membrane</keyword>
<sequence length="486" mass="52542">LQMDGELIWSKKMQGSVLSAFFWGYFFSQVLGGYLSALIGGKIVIGVAMFTSAVLSLLSPIAANSHVYFFVAVRAALGFAQGTVFPAFHTFLARWAPPLERSVLVGLTLAGAQVGNVVVMPLSALLCKYGFAGGWPSIYYVLGTAGLIWSAIWFYFVSDTPAKNRQINPDERLYIEASLAGIMSRDADEKKRRIPWGAILTSMPVWAIYCGHFAADWGAYMMMMSLPLFMNDVLGFELTSLGFLSAVPYVANFVFINLGGIAGDKLRDSGVLSTVAVRRLAMLVAMISQTVFLIASGYCGCGQEILVIIFLTLGIGLSGIQFAGYIVNYLDIAPTLAGPILGIGNTLSCIAGILCPLMVGALTPTGSKEEWQMVFWVTGAILVTGALIFSFFAKGEIQPWALAEQSKAVKQVLKRTTVRQSETPMVEHVSKPTTVRQSQTPMVEEVSKPTTVTPQSETSMTEELSKPTTITQSETLNTTEQQTSNA</sequence>
<keyword evidence="5 8" id="KW-1133">Transmembrane helix</keyword>
<dbReference type="PROSITE" id="PS50850">
    <property type="entry name" value="MFS"/>
    <property type="match status" value="1"/>
</dbReference>
<organism evidence="10 11">
    <name type="scientific">Toxocara canis</name>
    <name type="common">Canine roundworm</name>
    <dbReference type="NCBI Taxonomy" id="6265"/>
    <lineage>
        <taxon>Eukaryota</taxon>
        <taxon>Metazoa</taxon>
        <taxon>Ecdysozoa</taxon>
        <taxon>Nematoda</taxon>
        <taxon>Chromadorea</taxon>
        <taxon>Rhabditida</taxon>
        <taxon>Spirurina</taxon>
        <taxon>Ascaridomorpha</taxon>
        <taxon>Ascaridoidea</taxon>
        <taxon>Toxocaridae</taxon>
        <taxon>Toxocara</taxon>
    </lineage>
</organism>
<feature type="region of interest" description="Disordered" evidence="7">
    <location>
        <begin position="423"/>
        <end position="486"/>
    </location>
</feature>
<feature type="compositionally biased region" description="Polar residues" evidence="7">
    <location>
        <begin position="448"/>
        <end position="486"/>
    </location>
</feature>
<dbReference type="WBParaSite" id="TCNE_0001886301-mRNA-1">
    <property type="protein sequence ID" value="TCNE_0001886301-mRNA-1"/>
    <property type="gene ID" value="TCNE_0001886301"/>
</dbReference>
<dbReference type="InterPro" id="IPR020846">
    <property type="entry name" value="MFS_dom"/>
</dbReference>
<feature type="transmembrane region" description="Helical" evidence="8">
    <location>
        <begin position="104"/>
        <end position="126"/>
    </location>
</feature>
<feature type="transmembrane region" description="Helical" evidence="8">
    <location>
        <begin position="44"/>
        <end position="62"/>
    </location>
</feature>
<proteinExistence type="predicted"/>
<evidence type="ECO:0000313" key="10">
    <source>
        <dbReference type="Proteomes" id="UP000050794"/>
    </source>
</evidence>
<dbReference type="InterPro" id="IPR036259">
    <property type="entry name" value="MFS_trans_sf"/>
</dbReference>
<feature type="transmembrane region" description="Helical" evidence="8">
    <location>
        <begin position="305"/>
        <end position="327"/>
    </location>
</feature>
<dbReference type="GO" id="GO:0015293">
    <property type="term" value="F:symporter activity"/>
    <property type="evidence" value="ECO:0007669"/>
    <property type="project" value="UniProtKB-KW"/>
</dbReference>
<feature type="compositionally biased region" description="Polar residues" evidence="7">
    <location>
        <begin position="431"/>
        <end position="441"/>
    </location>
</feature>
<keyword evidence="10" id="KW-1185">Reference proteome</keyword>
<keyword evidence="2" id="KW-0813">Transport</keyword>
<feature type="transmembrane region" description="Helical" evidence="8">
    <location>
        <begin position="234"/>
        <end position="259"/>
    </location>
</feature>
<feature type="transmembrane region" description="Helical" evidence="8">
    <location>
        <begin position="138"/>
        <end position="157"/>
    </location>
</feature>
<dbReference type="Pfam" id="PF07690">
    <property type="entry name" value="MFS_1"/>
    <property type="match status" value="1"/>
</dbReference>
<dbReference type="AlphaFoldDB" id="A0A183VDN9"/>
<evidence type="ECO:0000256" key="4">
    <source>
        <dbReference type="ARBA" id="ARBA00022847"/>
    </source>
</evidence>
<dbReference type="SUPFAM" id="SSF103473">
    <property type="entry name" value="MFS general substrate transporter"/>
    <property type="match status" value="1"/>
</dbReference>
<feature type="transmembrane region" description="Helical" evidence="8">
    <location>
        <begin position="194"/>
        <end position="214"/>
    </location>
</feature>
<keyword evidence="4" id="KW-0769">Symport</keyword>
<evidence type="ECO:0000256" key="5">
    <source>
        <dbReference type="ARBA" id="ARBA00022989"/>
    </source>
</evidence>
<evidence type="ECO:0000313" key="11">
    <source>
        <dbReference type="WBParaSite" id="TCNE_0001886301-mRNA-1"/>
    </source>
</evidence>
<dbReference type="GO" id="GO:0006820">
    <property type="term" value="P:monoatomic anion transport"/>
    <property type="evidence" value="ECO:0007669"/>
    <property type="project" value="TreeGrafter"/>
</dbReference>
<dbReference type="InterPro" id="IPR011701">
    <property type="entry name" value="MFS"/>
</dbReference>
<feature type="transmembrane region" description="Helical" evidence="8">
    <location>
        <begin position="339"/>
        <end position="361"/>
    </location>
</feature>
<feature type="transmembrane region" description="Helical" evidence="8">
    <location>
        <begin position="20"/>
        <end position="37"/>
    </location>
</feature>
<dbReference type="InterPro" id="IPR050382">
    <property type="entry name" value="MFS_Na/Anion_cotransporter"/>
</dbReference>
<dbReference type="PANTHER" id="PTHR11662:SF399">
    <property type="entry name" value="FI19708P1-RELATED"/>
    <property type="match status" value="1"/>
</dbReference>
<keyword evidence="3 8" id="KW-0812">Transmembrane</keyword>
<evidence type="ECO:0000256" key="2">
    <source>
        <dbReference type="ARBA" id="ARBA00022448"/>
    </source>
</evidence>
<comment type="subcellular location">
    <subcellularLocation>
        <location evidence="1">Membrane</location>
        <topology evidence="1">Multi-pass membrane protein</topology>
    </subcellularLocation>
</comment>